<feature type="transmembrane region" description="Helical" evidence="7">
    <location>
        <begin position="82"/>
        <end position="102"/>
    </location>
</feature>
<evidence type="ECO:0000256" key="7">
    <source>
        <dbReference type="SAM" id="Phobius"/>
    </source>
</evidence>
<dbReference type="CDD" id="cd00082">
    <property type="entry name" value="HisKA"/>
    <property type="match status" value="1"/>
</dbReference>
<keyword evidence="4" id="KW-0808">Transferase</keyword>
<dbReference type="PROSITE" id="PS50109">
    <property type="entry name" value="HIS_KIN"/>
    <property type="match status" value="1"/>
</dbReference>
<dbReference type="SMART" id="SM00387">
    <property type="entry name" value="HATPase_c"/>
    <property type="match status" value="1"/>
</dbReference>
<evidence type="ECO:0000256" key="4">
    <source>
        <dbReference type="ARBA" id="ARBA00022679"/>
    </source>
</evidence>
<dbReference type="Gene3D" id="3.30.565.10">
    <property type="entry name" value="Histidine kinase-like ATPase, C-terminal domain"/>
    <property type="match status" value="1"/>
</dbReference>
<dbReference type="OrthoDB" id="9808408at2"/>
<protein>
    <recommendedName>
        <fullName evidence="2">histidine kinase</fullName>
        <ecNumber evidence="2">2.7.13.3</ecNumber>
    </recommendedName>
</protein>
<dbReference type="SUPFAM" id="SSF55785">
    <property type="entry name" value="PYP-like sensor domain (PAS domain)"/>
    <property type="match status" value="1"/>
</dbReference>
<dbReference type="InterPro" id="IPR035965">
    <property type="entry name" value="PAS-like_dom_sf"/>
</dbReference>
<keyword evidence="7" id="KW-1133">Transmembrane helix</keyword>
<dbReference type="InterPro" id="IPR000700">
    <property type="entry name" value="PAS-assoc_C"/>
</dbReference>
<dbReference type="AlphaFoldDB" id="A0A383XQF6"/>
<keyword evidence="12" id="KW-1185">Reference proteome</keyword>
<dbReference type="SUPFAM" id="SSF55874">
    <property type="entry name" value="ATPase domain of HSP90 chaperone/DNA topoisomerase II/histidine kinase"/>
    <property type="match status" value="1"/>
</dbReference>
<gene>
    <name evidence="11" type="ORF">DEH80_15465</name>
</gene>
<dbReference type="InterPro" id="IPR005467">
    <property type="entry name" value="His_kinase_dom"/>
</dbReference>
<evidence type="ECO:0000256" key="2">
    <source>
        <dbReference type="ARBA" id="ARBA00012438"/>
    </source>
</evidence>
<dbReference type="Gene3D" id="1.10.287.130">
    <property type="match status" value="1"/>
</dbReference>
<dbReference type="Proteomes" id="UP000251800">
    <property type="component" value="Unassembled WGS sequence"/>
</dbReference>
<feature type="transmembrane region" description="Helical" evidence="7">
    <location>
        <begin position="147"/>
        <end position="166"/>
    </location>
</feature>
<dbReference type="NCBIfam" id="TIGR00229">
    <property type="entry name" value="sensory_box"/>
    <property type="match status" value="1"/>
</dbReference>
<organism evidence="11 12">
    <name type="scientific">Abyssibacter profundi</name>
    <dbReference type="NCBI Taxonomy" id="2182787"/>
    <lineage>
        <taxon>Bacteria</taxon>
        <taxon>Pseudomonadati</taxon>
        <taxon>Pseudomonadota</taxon>
        <taxon>Gammaproteobacteria</taxon>
        <taxon>Chromatiales</taxon>
        <taxon>Oceanococcaceae</taxon>
        <taxon>Abyssibacter</taxon>
    </lineage>
</organism>
<dbReference type="InterPro" id="IPR052162">
    <property type="entry name" value="Sensor_kinase/Photoreceptor"/>
</dbReference>
<dbReference type="PANTHER" id="PTHR43304">
    <property type="entry name" value="PHYTOCHROME-LIKE PROTEIN CPH1"/>
    <property type="match status" value="1"/>
</dbReference>
<dbReference type="PROSITE" id="PS50112">
    <property type="entry name" value="PAS"/>
    <property type="match status" value="1"/>
</dbReference>
<feature type="domain" description="PAS" evidence="9">
    <location>
        <begin position="308"/>
        <end position="352"/>
    </location>
</feature>
<dbReference type="InterPro" id="IPR036097">
    <property type="entry name" value="HisK_dim/P_sf"/>
</dbReference>
<proteinExistence type="predicted"/>
<dbReference type="EC" id="2.7.13.3" evidence="2"/>
<dbReference type="Gene3D" id="3.30.450.20">
    <property type="entry name" value="PAS domain"/>
    <property type="match status" value="1"/>
</dbReference>
<evidence type="ECO:0000313" key="12">
    <source>
        <dbReference type="Proteomes" id="UP000251800"/>
    </source>
</evidence>
<dbReference type="GO" id="GO:0000155">
    <property type="term" value="F:phosphorelay sensor kinase activity"/>
    <property type="evidence" value="ECO:0007669"/>
    <property type="project" value="InterPro"/>
</dbReference>
<dbReference type="Pfam" id="PF00512">
    <property type="entry name" value="HisKA"/>
    <property type="match status" value="1"/>
</dbReference>
<feature type="transmembrane region" description="Helical" evidence="7">
    <location>
        <begin position="265"/>
        <end position="285"/>
    </location>
</feature>
<dbReference type="SUPFAM" id="SSF47384">
    <property type="entry name" value="Homodimeric domain of signal transducing histidine kinase"/>
    <property type="match status" value="1"/>
</dbReference>
<evidence type="ECO:0000256" key="3">
    <source>
        <dbReference type="ARBA" id="ARBA00022553"/>
    </source>
</evidence>
<reference evidence="11 12" key="1">
    <citation type="submission" date="2018-05" db="EMBL/GenBank/DDBJ databases">
        <title>Abyssibacter profundi OUC007T gen. nov., sp. nov, a marine bacterium isolated from seawater of the Mariana Trench.</title>
        <authorList>
            <person name="Zhou S."/>
        </authorList>
    </citation>
    <scope>NUCLEOTIDE SEQUENCE [LARGE SCALE GENOMIC DNA]</scope>
    <source>
        <strain evidence="11 12">OUC007</strain>
    </source>
</reference>
<sequence>MFGAHSLSDSPGVNPIVPPTVDMAVTLAGRPGLRDTSETLVQPRVPKAVAACLALAAAVLGALTLAAAYGGGLFAIGWAQQLSPRAAAALCGSGLGLLLLLLGGRRLGIVVAALGTAFAALEVLQIPLAILGNVWRTPAGADSGRTLGLTLFAASTATVLMGWRHAGASRWAGVELTTAFLVAAGAVGILSAGGAGGSIMSLGVGLPTPAALGVMMIGLGLQGLILDPTVSRRRRLRPLMFALSVVALGIWLAVALAQARPDSGLDAVVLVLVLAAGPVGAWFLARSAHVDEVPTEDTAYTPVTESHALEQLRVLAETNEQGVCIVDGNGRLTLFNGALQAMYGFRDKPFLGHASGNVFRIYDMQSGLAIPWNKTPLARAMRGQRIENFEFSFHQRDGAVVHARASAHPVRDERGLGVGAIMSVEDITQAREQSELLRRQSELVARTGAELERVAFIAAHHLQEPVRGISSYAQLLSRRVADNPDVQDYVRYLTQESGRIKSLTRDLLAYLETATRPKMRSSVDLQAVVNAAQQTIAKRYPDRELICIKGALPIVTADPALLTQLFEQLFDNTVKFSDSSTPSVTIDCSPQAEEWALTVTDNGPGIPPEHAEKVFELFAQLHTIGTYAGNGLGLALAKKILLVHGGRIRVDTETERGLKLHLLLPYRPPSVDLEAAPDTDRPAAAEPAPNTEPTLTATGRRMPGLD</sequence>
<dbReference type="InterPro" id="IPR004358">
    <property type="entry name" value="Sig_transdc_His_kin-like_C"/>
</dbReference>
<comment type="catalytic activity">
    <reaction evidence="1">
        <text>ATP + protein L-histidine = ADP + protein N-phospho-L-histidine.</text>
        <dbReference type="EC" id="2.7.13.3"/>
    </reaction>
</comment>
<evidence type="ECO:0000256" key="1">
    <source>
        <dbReference type="ARBA" id="ARBA00000085"/>
    </source>
</evidence>
<dbReference type="SMART" id="SM00086">
    <property type="entry name" value="PAC"/>
    <property type="match status" value="1"/>
</dbReference>
<evidence type="ECO:0000313" key="11">
    <source>
        <dbReference type="EMBL" id="PWN54860.1"/>
    </source>
</evidence>
<comment type="caution">
    <text evidence="11">The sequence shown here is derived from an EMBL/GenBank/DDBJ whole genome shotgun (WGS) entry which is preliminary data.</text>
</comment>
<keyword evidence="5" id="KW-0418">Kinase</keyword>
<dbReference type="InterPro" id="IPR003594">
    <property type="entry name" value="HATPase_dom"/>
</dbReference>
<dbReference type="EMBL" id="QEQK01000017">
    <property type="protein sequence ID" value="PWN54860.1"/>
    <property type="molecule type" value="Genomic_DNA"/>
</dbReference>
<dbReference type="InterPro" id="IPR001610">
    <property type="entry name" value="PAC"/>
</dbReference>
<evidence type="ECO:0000259" key="10">
    <source>
        <dbReference type="PROSITE" id="PS50113"/>
    </source>
</evidence>
<evidence type="ECO:0000259" key="9">
    <source>
        <dbReference type="PROSITE" id="PS50112"/>
    </source>
</evidence>
<dbReference type="PANTHER" id="PTHR43304:SF1">
    <property type="entry name" value="PAC DOMAIN-CONTAINING PROTEIN"/>
    <property type="match status" value="1"/>
</dbReference>
<keyword evidence="7" id="KW-0812">Transmembrane</keyword>
<name>A0A383XQF6_9GAMM</name>
<keyword evidence="7" id="KW-0472">Membrane</keyword>
<evidence type="ECO:0000259" key="8">
    <source>
        <dbReference type="PROSITE" id="PS50109"/>
    </source>
</evidence>
<feature type="transmembrane region" description="Helical" evidence="7">
    <location>
        <begin position="178"/>
        <end position="200"/>
    </location>
</feature>
<dbReference type="Pfam" id="PF02518">
    <property type="entry name" value="HATPase_c"/>
    <property type="match status" value="1"/>
</dbReference>
<feature type="domain" description="PAC" evidence="10">
    <location>
        <begin position="387"/>
        <end position="439"/>
    </location>
</feature>
<dbReference type="PRINTS" id="PR00344">
    <property type="entry name" value="BCTRLSENSOR"/>
</dbReference>
<feature type="domain" description="Histidine kinase" evidence="8">
    <location>
        <begin position="457"/>
        <end position="668"/>
    </location>
</feature>
<dbReference type="InterPro" id="IPR036890">
    <property type="entry name" value="HATPase_C_sf"/>
</dbReference>
<dbReference type="PROSITE" id="PS50113">
    <property type="entry name" value="PAC"/>
    <property type="match status" value="1"/>
</dbReference>
<accession>A0A383XQF6</accession>
<evidence type="ECO:0000256" key="5">
    <source>
        <dbReference type="ARBA" id="ARBA00022777"/>
    </source>
</evidence>
<evidence type="ECO:0000256" key="6">
    <source>
        <dbReference type="SAM" id="MobiDB-lite"/>
    </source>
</evidence>
<feature type="compositionally biased region" description="Low complexity" evidence="6">
    <location>
        <begin position="684"/>
        <end position="698"/>
    </location>
</feature>
<feature type="region of interest" description="Disordered" evidence="6">
    <location>
        <begin position="671"/>
        <end position="706"/>
    </location>
</feature>
<feature type="transmembrane region" description="Helical" evidence="7">
    <location>
        <begin position="206"/>
        <end position="226"/>
    </location>
</feature>
<dbReference type="InterPro" id="IPR003661">
    <property type="entry name" value="HisK_dim/P_dom"/>
</dbReference>
<feature type="transmembrane region" description="Helical" evidence="7">
    <location>
        <begin position="48"/>
        <end position="76"/>
    </location>
</feature>
<keyword evidence="3" id="KW-0597">Phosphoprotein</keyword>
<dbReference type="InterPro" id="IPR013656">
    <property type="entry name" value="PAS_4"/>
</dbReference>
<dbReference type="Pfam" id="PF08448">
    <property type="entry name" value="PAS_4"/>
    <property type="match status" value="1"/>
</dbReference>
<dbReference type="InterPro" id="IPR000014">
    <property type="entry name" value="PAS"/>
</dbReference>
<dbReference type="CDD" id="cd00130">
    <property type="entry name" value="PAS"/>
    <property type="match status" value="1"/>
</dbReference>
<feature type="transmembrane region" description="Helical" evidence="7">
    <location>
        <begin position="109"/>
        <end position="135"/>
    </location>
</feature>
<feature type="transmembrane region" description="Helical" evidence="7">
    <location>
        <begin position="238"/>
        <end position="259"/>
    </location>
</feature>